<proteinExistence type="predicted"/>
<comment type="caution">
    <text evidence="2">The sequence shown here is derived from an EMBL/GenBank/DDBJ whole genome shotgun (WGS) entry which is preliminary data.</text>
</comment>
<keyword evidence="3" id="KW-1185">Reference proteome</keyword>
<organism evidence="2 3">
    <name type="scientific">Pseudomonas folii</name>
    <dbReference type="NCBI Taxonomy" id="2762593"/>
    <lineage>
        <taxon>Bacteria</taxon>
        <taxon>Pseudomonadati</taxon>
        <taxon>Pseudomonadota</taxon>
        <taxon>Gammaproteobacteria</taxon>
        <taxon>Pseudomonadales</taxon>
        <taxon>Pseudomonadaceae</taxon>
        <taxon>Pseudomonas</taxon>
    </lineage>
</organism>
<dbReference type="SUPFAM" id="SSF50341">
    <property type="entry name" value="CheW-like"/>
    <property type="match status" value="1"/>
</dbReference>
<reference evidence="2 3" key="1">
    <citation type="submission" date="2020-08" db="EMBL/GenBank/DDBJ databases">
        <title>Putative novel bacterial strains isolated from necrotic wheat leaf tissues caused by Xanthomonas translucens.</title>
        <authorList>
            <person name="Tambong J.T."/>
        </authorList>
    </citation>
    <scope>NUCLEOTIDE SEQUENCE [LARGE SCALE GENOMIC DNA]</scope>
    <source>
        <strain evidence="2 3">DOAB 1069</strain>
    </source>
</reference>
<evidence type="ECO:0000259" key="1">
    <source>
        <dbReference type="SMART" id="SM00260"/>
    </source>
</evidence>
<dbReference type="SMART" id="SM00260">
    <property type="entry name" value="CheW"/>
    <property type="match status" value="1"/>
</dbReference>
<evidence type="ECO:0000313" key="2">
    <source>
        <dbReference type="EMBL" id="MBC3951159.1"/>
    </source>
</evidence>
<dbReference type="Proteomes" id="UP000651852">
    <property type="component" value="Unassembled WGS sequence"/>
</dbReference>
<dbReference type="InterPro" id="IPR036061">
    <property type="entry name" value="CheW-like_dom_sf"/>
</dbReference>
<dbReference type="RefSeq" id="WP_187521978.1">
    <property type="nucleotide sequence ID" value="NZ_JACONW010000071.1"/>
</dbReference>
<dbReference type="EMBL" id="JACONW010000071">
    <property type="protein sequence ID" value="MBC3951159.1"/>
    <property type="molecule type" value="Genomic_DNA"/>
</dbReference>
<protein>
    <submittedName>
        <fullName evidence="2">Chemotaxis protein CheW</fullName>
    </submittedName>
</protein>
<name>A0ABR7B1X7_9PSED</name>
<dbReference type="Pfam" id="PF01584">
    <property type="entry name" value="CheW"/>
    <property type="match status" value="1"/>
</dbReference>
<sequence length="160" mass="17110">MPNAVSATQLTGLILPLSDRNLLLPNVAVAELIDYQDCSAGSDAPEWYLGPISWRQRTLPLLSFEAACGGRTLVGGRARIVVLNALGGRDEMKFIALLTQGIPRSCKVDNQLSYVDVPLDALELAAVQIGETVAKIPDLVGLEQWLVDAGLAESSETSHL</sequence>
<accession>A0ABR7B1X7</accession>
<dbReference type="InterPro" id="IPR002545">
    <property type="entry name" value="CheW-lke_dom"/>
</dbReference>
<evidence type="ECO:0000313" key="3">
    <source>
        <dbReference type="Proteomes" id="UP000651852"/>
    </source>
</evidence>
<gene>
    <name evidence="2" type="ORF">H8S59_15445</name>
</gene>
<feature type="domain" description="CheW-like" evidence="1">
    <location>
        <begin position="7"/>
        <end position="143"/>
    </location>
</feature>